<feature type="non-terminal residue" evidence="2">
    <location>
        <position position="121"/>
    </location>
</feature>
<sequence>MPRRQTSKPSSAHRLIACDDCRSHAYYSRFKNSSLVAVTSPPNPADRPRPGLITTLRIDEPPYKSTDTTPRKPPRGSGSFRGEARAVGRREPIRSLRIFSSLIIITARLNWEPARAVYRET</sequence>
<keyword evidence="3" id="KW-1185">Reference proteome</keyword>
<reference evidence="2" key="1">
    <citation type="submission" date="2022-03" db="EMBL/GenBank/DDBJ databases">
        <authorList>
            <person name="Martin H S."/>
        </authorList>
    </citation>
    <scope>NUCLEOTIDE SEQUENCE</scope>
</reference>
<evidence type="ECO:0000313" key="2">
    <source>
        <dbReference type="EMBL" id="CAH2054123.1"/>
    </source>
</evidence>
<protein>
    <submittedName>
        <fullName evidence="2">Uncharacterized protein</fullName>
    </submittedName>
</protein>
<evidence type="ECO:0000256" key="1">
    <source>
        <dbReference type="SAM" id="MobiDB-lite"/>
    </source>
</evidence>
<dbReference type="Proteomes" id="UP000837857">
    <property type="component" value="Chromosome 21"/>
</dbReference>
<gene>
    <name evidence="2" type="ORF">IPOD504_LOCUS8495</name>
</gene>
<organism evidence="2 3">
    <name type="scientific">Iphiclides podalirius</name>
    <name type="common">scarce swallowtail</name>
    <dbReference type="NCBI Taxonomy" id="110791"/>
    <lineage>
        <taxon>Eukaryota</taxon>
        <taxon>Metazoa</taxon>
        <taxon>Ecdysozoa</taxon>
        <taxon>Arthropoda</taxon>
        <taxon>Hexapoda</taxon>
        <taxon>Insecta</taxon>
        <taxon>Pterygota</taxon>
        <taxon>Neoptera</taxon>
        <taxon>Endopterygota</taxon>
        <taxon>Lepidoptera</taxon>
        <taxon>Glossata</taxon>
        <taxon>Ditrysia</taxon>
        <taxon>Papilionoidea</taxon>
        <taxon>Papilionidae</taxon>
        <taxon>Papilioninae</taxon>
        <taxon>Iphiclides</taxon>
    </lineage>
</organism>
<proteinExistence type="predicted"/>
<accession>A0ABN8IFR5</accession>
<name>A0ABN8IFR5_9NEOP</name>
<feature type="region of interest" description="Disordered" evidence="1">
    <location>
        <begin position="37"/>
        <end position="87"/>
    </location>
</feature>
<evidence type="ECO:0000313" key="3">
    <source>
        <dbReference type="Proteomes" id="UP000837857"/>
    </source>
</evidence>
<dbReference type="EMBL" id="OW152833">
    <property type="protein sequence ID" value="CAH2054123.1"/>
    <property type="molecule type" value="Genomic_DNA"/>
</dbReference>